<comment type="caution">
    <text evidence="1">The sequence shown here is derived from an EMBL/GenBank/DDBJ whole genome shotgun (WGS) entry which is preliminary data.</text>
</comment>
<organism evidence="1 2">
    <name type="scientific">Chitinophaga varians</name>
    <dbReference type="NCBI Taxonomy" id="2202339"/>
    <lineage>
        <taxon>Bacteria</taxon>
        <taxon>Pseudomonadati</taxon>
        <taxon>Bacteroidota</taxon>
        <taxon>Chitinophagia</taxon>
        <taxon>Chitinophagales</taxon>
        <taxon>Chitinophagaceae</taxon>
        <taxon>Chitinophaga</taxon>
    </lineage>
</organism>
<dbReference type="RefSeq" id="WP_168869295.1">
    <property type="nucleotide sequence ID" value="NZ_JABAIA010000001.1"/>
</dbReference>
<reference evidence="1 2" key="1">
    <citation type="submission" date="2020-04" db="EMBL/GenBank/DDBJ databases">
        <authorList>
            <person name="Yin C."/>
        </authorList>
    </citation>
    <scope>NUCLEOTIDE SEQUENCE [LARGE SCALE GENOMIC DNA]</scope>
    <source>
        <strain evidence="1 2">Ae27</strain>
    </source>
</reference>
<evidence type="ECO:0000313" key="2">
    <source>
        <dbReference type="Proteomes" id="UP000570474"/>
    </source>
</evidence>
<gene>
    <name evidence="1" type="ORF">HGH92_03130</name>
</gene>
<name>A0A847R873_9BACT</name>
<keyword evidence="2" id="KW-1185">Reference proteome</keyword>
<protein>
    <submittedName>
        <fullName evidence="1">Uncharacterized protein</fullName>
    </submittedName>
</protein>
<sequence length="88" mass="10564">MKQFPVERKSIWQRLISRECIRAGTVRLMKQLRQDNHRLYVYTTSYRSPAYISRMFLSYGIRLDKIINKSIHDKILGKTAGSMFIFYK</sequence>
<dbReference type="EMBL" id="JABAIA010000001">
    <property type="protein sequence ID" value="NLR63289.1"/>
    <property type="molecule type" value="Genomic_DNA"/>
</dbReference>
<dbReference type="Proteomes" id="UP000570474">
    <property type="component" value="Unassembled WGS sequence"/>
</dbReference>
<dbReference type="AlphaFoldDB" id="A0A847R873"/>
<accession>A0A847R873</accession>
<proteinExistence type="predicted"/>
<evidence type="ECO:0000313" key="1">
    <source>
        <dbReference type="EMBL" id="NLR63289.1"/>
    </source>
</evidence>